<protein>
    <submittedName>
        <fullName evidence="4">NAD(P)-binding protein</fullName>
    </submittedName>
</protein>
<accession>A0A177DDE5</accession>
<dbReference type="PANTHER" id="PTHR42748">
    <property type="entry name" value="NITROGEN METABOLITE REPRESSION PROTEIN NMRA FAMILY MEMBER"/>
    <property type="match status" value="1"/>
</dbReference>
<dbReference type="KEGG" id="aalt:CC77DRAFT_279941"/>
<dbReference type="AlphaFoldDB" id="A0A177DDE5"/>
<keyword evidence="2" id="KW-0521">NADP</keyword>
<dbReference type="InterPro" id="IPR051164">
    <property type="entry name" value="NmrA-like_oxidored"/>
</dbReference>
<dbReference type="PANTHER" id="PTHR42748:SF11">
    <property type="entry name" value="NMRA-LIKE DOMAIN-CONTAINING PROTEIN"/>
    <property type="match status" value="1"/>
</dbReference>
<dbReference type="InterPro" id="IPR036291">
    <property type="entry name" value="NAD(P)-bd_dom_sf"/>
</dbReference>
<evidence type="ECO:0000313" key="4">
    <source>
        <dbReference type="EMBL" id="OAG17140.1"/>
    </source>
</evidence>
<name>A0A177DDE5_ALTAL</name>
<dbReference type="CDD" id="cd05251">
    <property type="entry name" value="NmrA_like_SDR_a"/>
    <property type="match status" value="1"/>
</dbReference>
<dbReference type="OMA" id="PYIDITE"/>
<proteinExistence type="inferred from homology"/>
<dbReference type="GeneID" id="29116589"/>
<dbReference type="InterPro" id="IPR008030">
    <property type="entry name" value="NmrA-like"/>
</dbReference>
<evidence type="ECO:0000256" key="2">
    <source>
        <dbReference type="ARBA" id="ARBA00022857"/>
    </source>
</evidence>
<dbReference type="SUPFAM" id="SSF51735">
    <property type="entry name" value="NAD(P)-binding Rossmann-fold domains"/>
    <property type="match status" value="1"/>
</dbReference>
<feature type="domain" description="NmrA-like" evidence="3">
    <location>
        <begin position="3"/>
        <end position="304"/>
    </location>
</feature>
<dbReference type="Proteomes" id="UP000077248">
    <property type="component" value="Unassembled WGS sequence"/>
</dbReference>
<sequence length="312" mass="34218">MSKSTIAVFGASGNQGNSVVRTILTTPSLSAMYNVRALSRSTTSSAMQDLRSLGAELVQADMDDPSTLPTALSGCTSVFLVTTTQYTGSTREVETRQAKAVCEEAIKQGVKYIIFSSMSHPYKISGGKLKNVEHFDDKAEIETYIRTLPVKSAFFAPASFMQNLLDRMKPRPSPAGDGTFVLADMLPGNTPVPYIDITETGKWIAPILAEPEKYAGNFFAAGEGLYTPDDIASVMSKVTGKTVKHVQLPDEVVKSFFPEGLREQLYEMWVLNREYGYYGEGQKEAVQWAKEQAAGELTGLEAFLKKVEFKLE</sequence>
<evidence type="ECO:0000259" key="3">
    <source>
        <dbReference type="Pfam" id="PF05368"/>
    </source>
</evidence>
<dbReference type="Pfam" id="PF05368">
    <property type="entry name" value="NmrA"/>
    <property type="match status" value="1"/>
</dbReference>
<keyword evidence="5" id="KW-1185">Reference proteome</keyword>
<dbReference type="Gene3D" id="3.90.25.10">
    <property type="entry name" value="UDP-galactose 4-epimerase, domain 1"/>
    <property type="match status" value="1"/>
</dbReference>
<dbReference type="EMBL" id="KV441487">
    <property type="protein sequence ID" value="OAG17140.1"/>
    <property type="molecule type" value="Genomic_DNA"/>
</dbReference>
<evidence type="ECO:0000313" key="5">
    <source>
        <dbReference type="Proteomes" id="UP000077248"/>
    </source>
</evidence>
<evidence type="ECO:0000256" key="1">
    <source>
        <dbReference type="ARBA" id="ARBA00006328"/>
    </source>
</evidence>
<dbReference type="STRING" id="5599.A0A177DDE5"/>
<organism evidence="4 5">
    <name type="scientific">Alternaria alternata</name>
    <name type="common">Alternaria rot fungus</name>
    <name type="synonym">Torula alternata</name>
    <dbReference type="NCBI Taxonomy" id="5599"/>
    <lineage>
        <taxon>Eukaryota</taxon>
        <taxon>Fungi</taxon>
        <taxon>Dikarya</taxon>
        <taxon>Ascomycota</taxon>
        <taxon>Pezizomycotina</taxon>
        <taxon>Dothideomycetes</taxon>
        <taxon>Pleosporomycetidae</taxon>
        <taxon>Pleosporales</taxon>
        <taxon>Pleosporineae</taxon>
        <taxon>Pleosporaceae</taxon>
        <taxon>Alternaria</taxon>
        <taxon>Alternaria sect. Alternaria</taxon>
        <taxon>Alternaria alternata complex</taxon>
    </lineage>
</organism>
<gene>
    <name evidence="4" type="ORF">CC77DRAFT_279941</name>
</gene>
<comment type="similarity">
    <text evidence="1">Belongs to the NmrA-type oxidoreductase family.</text>
</comment>
<dbReference type="VEuPathDB" id="FungiDB:CC77DRAFT_279941"/>
<dbReference type="RefSeq" id="XP_018382561.1">
    <property type="nucleotide sequence ID" value="XM_018530995.1"/>
</dbReference>
<dbReference type="Gene3D" id="3.40.50.720">
    <property type="entry name" value="NAD(P)-binding Rossmann-like Domain"/>
    <property type="match status" value="1"/>
</dbReference>
<reference evidence="4 5" key="1">
    <citation type="submission" date="2016-05" db="EMBL/GenBank/DDBJ databases">
        <title>Comparative analysis of secretome profiles of manganese(II)-oxidizing ascomycete fungi.</title>
        <authorList>
            <consortium name="DOE Joint Genome Institute"/>
            <person name="Zeiner C.A."/>
            <person name="Purvine S.O."/>
            <person name="Zink E.M."/>
            <person name="Wu S."/>
            <person name="Pasa-Tolic L."/>
            <person name="Chaput D.L."/>
            <person name="Haridas S."/>
            <person name="Grigoriev I.V."/>
            <person name="Santelli C.M."/>
            <person name="Hansel C.M."/>
        </authorList>
    </citation>
    <scope>NUCLEOTIDE SEQUENCE [LARGE SCALE GENOMIC DNA]</scope>
    <source>
        <strain evidence="4 5">SRC1lrK2f</strain>
    </source>
</reference>
<dbReference type="GO" id="GO:0005634">
    <property type="term" value="C:nucleus"/>
    <property type="evidence" value="ECO:0007669"/>
    <property type="project" value="TreeGrafter"/>
</dbReference>